<evidence type="ECO:0000313" key="3">
    <source>
        <dbReference type="Proteomes" id="UP000230002"/>
    </source>
</evidence>
<gene>
    <name evidence="2" type="ORF">GSI_09623</name>
</gene>
<organism evidence="2 3">
    <name type="scientific">Ganoderma sinense ZZ0214-1</name>
    <dbReference type="NCBI Taxonomy" id="1077348"/>
    <lineage>
        <taxon>Eukaryota</taxon>
        <taxon>Fungi</taxon>
        <taxon>Dikarya</taxon>
        <taxon>Basidiomycota</taxon>
        <taxon>Agaricomycotina</taxon>
        <taxon>Agaricomycetes</taxon>
        <taxon>Polyporales</taxon>
        <taxon>Polyporaceae</taxon>
        <taxon>Ganoderma</taxon>
    </lineage>
</organism>
<feature type="region of interest" description="Disordered" evidence="1">
    <location>
        <begin position="74"/>
        <end position="112"/>
    </location>
</feature>
<accession>A0A2G8S377</accession>
<dbReference type="PROSITE" id="PS51257">
    <property type="entry name" value="PROKAR_LIPOPROTEIN"/>
    <property type="match status" value="1"/>
</dbReference>
<reference evidence="2 3" key="1">
    <citation type="journal article" date="2015" name="Sci. Rep.">
        <title>Chromosome-level genome map provides insights into diverse defense mechanisms in the medicinal fungus Ganoderma sinense.</title>
        <authorList>
            <person name="Zhu Y."/>
            <person name="Xu J."/>
            <person name="Sun C."/>
            <person name="Zhou S."/>
            <person name="Xu H."/>
            <person name="Nelson D.R."/>
            <person name="Qian J."/>
            <person name="Song J."/>
            <person name="Luo H."/>
            <person name="Xiang L."/>
            <person name="Li Y."/>
            <person name="Xu Z."/>
            <person name="Ji A."/>
            <person name="Wang L."/>
            <person name="Lu S."/>
            <person name="Hayward A."/>
            <person name="Sun W."/>
            <person name="Li X."/>
            <person name="Schwartz D.C."/>
            <person name="Wang Y."/>
            <person name="Chen S."/>
        </authorList>
    </citation>
    <scope>NUCLEOTIDE SEQUENCE [LARGE SCALE GENOMIC DNA]</scope>
    <source>
        <strain evidence="2 3">ZZ0214-1</strain>
    </source>
</reference>
<feature type="compositionally biased region" description="Low complexity" evidence="1">
    <location>
        <begin position="88"/>
        <end position="112"/>
    </location>
</feature>
<comment type="caution">
    <text evidence="2">The sequence shown here is derived from an EMBL/GenBank/DDBJ whole genome shotgun (WGS) entry which is preliminary data.</text>
</comment>
<proteinExistence type="predicted"/>
<sequence length="264" mass="28257">MIRSHDPSFEDFFNMDLFAGPSNPTAGSSGSCPRSSPSNSYTSLPPTPPELFFDDDDQSKLSIVMPLQPLQLDATSFRPSADSQVYQPSSPTPLSSSPTSITLSPSPFLTLSQDNDQSKLSIVPPATTAAGYDFLSAYASQLTQVSGAESSGSVSFSGVSADSPSIDPQLMHTPVASRASISRMLGRKATKSTPSSDNDDWRPAPEEYKKMSSKGKRQLRNKISARNFRVGRAGCGVSRTVLTASPAGVLGRNLRRRVPRNLHV</sequence>
<feature type="region of interest" description="Disordered" evidence="1">
    <location>
        <begin position="149"/>
        <end position="170"/>
    </location>
</feature>
<feature type="compositionally biased region" description="Basic and acidic residues" evidence="1">
    <location>
        <begin position="199"/>
        <end position="210"/>
    </location>
</feature>
<feature type="region of interest" description="Disordered" evidence="1">
    <location>
        <begin position="185"/>
        <end position="219"/>
    </location>
</feature>
<evidence type="ECO:0000313" key="2">
    <source>
        <dbReference type="EMBL" id="PIL28211.1"/>
    </source>
</evidence>
<dbReference type="OrthoDB" id="5571888at2759"/>
<dbReference type="Proteomes" id="UP000230002">
    <property type="component" value="Unassembled WGS sequence"/>
</dbReference>
<keyword evidence="3" id="KW-1185">Reference proteome</keyword>
<dbReference type="AlphaFoldDB" id="A0A2G8S377"/>
<evidence type="ECO:0008006" key="4">
    <source>
        <dbReference type="Google" id="ProtNLM"/>
    </source>
</evidence>
<name>A0A2G8S377_9APHY</name>
<dbReference type="EMBL" id="AYKW01000026">
    <property type="protein sequence ID" value="PIL28211.1"/>
    <property type="molecule type" value="Genomic_DNA"/>
</dbReference>
<feature type="compositionally biased region" description="Polar residues" evidence="1">
    <location>
        <begin position="74"/>
        <end position="87"/>
    </location>
</feature>
<protein>
    <recommendedName>
        <fullName evidence="4">BZIP domain-containing protein</fullName>
    </recommendedName>
</protein>
<feature type="compositionally biased region" description="Low complexity" evidence="1">
    <location>
        <begin position="28"/>
        <end position="44"/>
    </location>
</feature>
<feature type="region of interest" description="Disordered" evidence="1">
    <location>
        <begin position="23"/>
        <end position="57"/>
    </location>
</feature>
<evidence type="ECO:0000256" key="1">
    <source>
        <dbReference type="SAM" id="MobiDB-lite"/>
    </source>
</evidence>
<feature type="compositionally biased region" description="Low complexity" evidence="1">
    <location>
        <begin position="149"/>
        <end position="165"/>
    </location>
</feature>
<dbReference type="STRING" id="1077348.A0A2G8S377"/>